<keyword evidence="13" id="KW-1185">Reference proteome</keyword>
<comment type="subcellular location">
    <subcellularLocation>
        <location evidence="1">Secreted</location>
    </subcellularLocation>
</comment>
<evidence type="ECO:0000256" key="4">
    <source>
        <dbReference type="ARBA" id="ARBA00022525"/>
    </source>
</evidence>
<dbReference type="InterPro" id="IPR036790">
    <property type="entry name" value="Frizzled_dom_sf"/>
</dbReference>
<dbReference type="PROSITE" id="PS50038">
    <property type="entry name" value="FZ"/>
    <property type="match status" value="1"/>
</dbReference>
<feature type="chain" id="PRO_5015762771" description="FZ domain-containing protein" evidence="10">
    <location>
        <begin position="43"/>
        <end position="221"/>
    </location>
</feature>
<protein>
    <recommendedName>
        <fullName evidence="11">FZ domain-containing protein</fullName>
    </recommendedName>
</protein>
<comment type="caution">
    <text evidence="9">Lacks conserved residue(s) required for the propagation of feature annotation.</text>
</comment>
<dbReference type="Gene3D" id="1.10.2000.10">
    <property type="entry name" value="Frizzled cysteine-rich domain"/>
    <property type="match status" value="1"/>
</dbReference>
<feature type="disulfide bond" evidence="9">
    <location>
        <begin position="177"/>
        <end position="201"/>
    </location>
</feature>
<evidence type="ECO:0000256" key="6">
    <source>
        <dbReference type="ARBA" id="ARBA00022729"/>
    </source>
</evidence>
<dbReference type="STRING" id="400727.A0A2T7PKM9"/>
<evidence type="ECO:0000313" key="12">
    <source>
        <dbReference type="EMBL" id="PVD33937.1"/>
    </source>
</evidence>
<keyword evidence="6 10" id="KW-0732">Signal</keyword>
<evidence type="ECO:0000256" key="5">
    <source>
        <dbReference type="ARBA" id="ARBA00022687"/>
    </source>
</evidence>
<evidence type="ECO:0000256" key="9">
    <source>
        <dbReference type="PROSITE-ProRule" id="PRU00090"/>
    </source>
</evidence>
<organism evidence="12 13">
    <name type="scientific">Pomacea canaliculata</name>
    <name type="common">Golden apple snail</name>
    <dbReference type="NCBI Taxonomy" id="400727"/>
    <lineage>
        <taxon>Eukaryota</taxon>
        <taxon>Metazoa</taxon>
        <taxon>Spiralia</taxon>
        <taxon>Lophotrochozoa</taxon>
        <taxon>Mollusca</taxon>
        <taxon>Gastropoda</taxon>
        <taxon>Caenogastropoda</taxon>
        <taxon>Architaenioglossa</taxon>
        <taxon>Ampullarioidea</taxon>
        <taxon>Ampullariidae</taxon>
        <taxon>Pomacea</taxon>
    </lineage>
</organism>
<keyword evidence="8 9" id="KW-1015">Disulfide bond</keyword>
<feature type="domain" description="FZ" evidence="11">
    <location>
        <begin position="101"/>
        <end position="214"/>
    </location>
</feature>
<dbReference type="Proteomes" id="UP000245119">
    <property type="component" value="Linkage Group LG3"/>
</dbReference>
<dbReference type="InterPro" id="IPR015526">
    <property type="entry name" value="Frizzled/SFRP"/>
</dbReference>
<dbReference type="EMBL" id="PZQS01000003">
    <property type="protein sequence ID" value="PVD33937.1"/>
    <property type="molecule type" value="Genomic_DNA"/>
</dbReference>
<evidence type="ECO:0000256" key="7">
    <source>
        <dbReference type="ARBA" id="ARBA00022782"/>
    </source>
</evidence>
<keyword evidence="5" id="KW-0879">Wnt signaling pathway</keyword>
<dbReference type="GO" id="GO:0030154">
    <property type="term" value="P:cell differentiation"/>
    <property type="evidence" value="ECO:0007669"/>
    <property type="project" value="UniProtKB-KW"/>
</dbReference>
<evidence type="ECO:0000256" key="8">
    <source>
        <dbReference type="ARBA" id="ARBA00023157"/>
    </source>
</evidence>
<evidence type="ECO:0000313" key="13">
    <source>
        <dbReference type="Proteomes" id="UP000245119"/>
    </source>
</evidence>
<dbReference type="InterPro" id="IPR020067">
    <property type="entry name" value="Frizzled_dom"/>
</dbReference>
<dbReference type="SMART" id="SM00063">
    <property type="entry name" value="FRI"/>
    <property type="match status" value="1"/>
</dbReference>
<keyword evidence="4" id="KW-0964">Secreted</keyword>
<feature type="signal peptide" evidence="10">
    <location>
        <begin position="1"/>
        <end position="42"/>
    </location>
</feature>
<accession>A0A2T7PKM9</accession>
<dbReference type="PANTHER" id="PTHR11309">
    <property type="entry name" value="FRIZZLED"/>
    <property type="match status" value="1"/>
</dbReference>
<dbReference type="FunFam" id="1.10.2000.10:FF:000001">
    <property type="entry name" value="secreted frizzled-related protein 2"/>
    <property type="match status" value="1"/>
</dbReference>
<keyword evidence="3" id="KW-0217">Developmental protein</keyword>
<dbReference type="SUPFAM" id="SSF63501">
    <property type="entry name" value="Frizzled cysteine-rich domain"/>
    <property type="match status" value="1"/>
</dbReference>
<evidence type="ECO:0000259" key="11">
    <source>
        <dbReference type="PROSITE" id="PS50038"/>
    </source>
</evidence>
<feature type="disulfide bond" evidence="9">
    <location>
        <begin position="112"/>
        <end position="158"/>
    </location>
</feature>
<comment type="similarity">
    <text evidence="2">Belongs to the secreted frizzled-related protein (sFRP) family.</text>
</comment>
<dbReference type="PANTHER" id="PTHR11309:SF148">
    <property type="entry name" value="SECRETED FRIZZLED-RELATED PROTEIN 1"/>
    <property type="match status" value="1"/>
</dbReference>
<dbReference type="GO" id="GO:0017147">
    <property type="term" value="F:Wnt-protein binding"/>
    <property type="evidence" value="ECO:0007669"/>
    <property type="project" value="TreeGrafter"/>
</dbReference>
<dbReference type="AlphaFoldDB" id="A0A2T7PKM9"/>
<name>A0A2T7PKM9_POMCA</name>
<evidence type="ECO:0000256" key="3">
    <source>
        <dbReference type="ARBA" id="ARBA00022473"/>
    </source>
</evidence>
<dbReference type="GO" id="GO:0005615">
    <property type="term" value="C:extracellular space"/>
    <property type="evidence" value="ECO:0007669"/>
    <property type="project" value="TreeGrafter"/>
</dbReference>
<evidence type="ECO:0000256" key="10">
    <source>
        <dbReference type="SAM" id="SignalP"/>
    </source>
</evidence>
<reference evidence="12 13" key="1">
    <citation type="submission" date="2018-04" db="EMBL/GenBank/DDBJ databases">
        <title>The genome of golden apple snail Pomacea canaliculata provides insight into stress tolerance and invasive adaptation.</title>
        <authorList>
            <person name="Liu C."/>
            <person name="Liu B."/>
            <person name="Ren Y."/>
            <person name="Zhang Y."/>
            <person name="Wang H."/>
            <person name="Li S."/>
            <person name="Jiang F."/>
            <person name="Yin L."/>
            <person name="Zhang G."/>
            <person name="Qian W."/>
            <person name="Fan W."/>
        </authorList>
    </citation>
    <scope>NUCLEOTIDE SEQUENCE [LARGE SCALE GENOMIC DNA]</scope>
    <source>
        <strain evidence="12">SZHN2017</strain>
        <tissue evidence="12">Muscle</tissue>
    </source>
</reference>
<gene>
    <name evidence="12" type="ORF">C0Q70_05199</name>
</gene>
<dbReference type="GO" id="GO:0035567">
    <property type="term" value="P:non-canonical Wnt signaling pathway"/>
    <property type="evidence" value="ECO:0007669"/>
    <property type="project" value="TreeGrafter"/>
</dbReference>
<sequence>MEPSASTATAVRLSGTACQGHGMSISLLLLTTLSWTVHLAMAASAAVAGGEGADRQYTYNNDYDTHGGFGYGAGYGLGDPSYLSDFDEEWAKMSGRIVRPKCVDIPENLTLCYKIGYNKMMLPNILQHDSLAEVIQQARSWVPLIGLQCHKDTKVFLCSLFSPVCLDRLIYPCRSLCESVRDNCLHRMTPYGFDWPEMLRCSLFPEDNDLCIKILNDVKRK</sequence>
<dbReference type="GO" id="GO:0060070">
    <property type="term" value="P:canonical Wnt signaling pathway"/>
    <property type="evidence" value="ECO:0007669"/>
    <property type="project" value="TreeGrafter"/>
</dbReference>
<dbReference type="Pfam" id="PF01392">
    <property type="entry name" value="Fz"/>
    <property type="match status" value="1"/>
</dbReference>
<evidence type="ECO:0000256" key="2">
    <source>
        <dbReference type="ARBA" id="ARBA00010054"/>
    </source>
</evidence>
<proteinExistence type="inferred from homology"/>
<comment type="caution">
    <text evidence="12">The sequence shown here is derived from an EMBL/GenBank/DDBJ whole genome shotgun (WGS) entry which is preliminary data.</text>
</comment>
<evidence type="ECO:0000256" key="1">
    <source>
        <dbReference type="ARBA" id="ARBA00004613"/>
    </source>
</evidence>
<dbReference type="OrthoDB" id="5985572at2759"/>
<keyword evidence="7" id="KW-0221">Differentiation</keyword>